<dbReference type="InterPro" id="IPR036583">
    <property type="entry name" value="23S_rRNA_IVS_sf"/>
</dbReference>
<dbReference type="Pfam" id="PF05635">
    <property type="entry name" value="23S_rRNA_IVP"/>
    <property type="match status" value="1"/>
</dbReference>
<reference evidence="1 2" key="1">
    <citation type="submission" date="2021-08" db="EMBL/GenBank/DDBJ databases">
        <title>Muricauda profundi sp. nov., a marine bacterium isolated from deep seawater of the Mariana Trench.</title>
        <authorList>
            <person name="Wei Y."/>
        </authorList>
    </citation>
    <scope>NUCLEOTIDE SEQUENCE [LARGE SCALE GENOMIC DNA]</scope>
    <source>
        <strain evidence="1 2">W52</strain>
    </source>
</reference>
<dbReference type="PANTHER" id="PTHR38471">
    <property type="entry name" value="FOUR HELIX BUNDLE PROTEIN"/>
    <property type="match status" value="1"/>
</dbReference>
<proteinExistence type="predicted"/>
<protein>
    <submittedName>
        <fullName evidence="1">Four helix bundle protein</fullName>
    </submittedName>
</protein>
<gene>
    <name evidence="1" type="ORF">K1F36_13500</name>
</gene>
<name>A0ABS7ETD9_9FLAO</name>
<sequence>MAGQNIIYTKSFDFALEIIRITKYLEKEQKEFVLSRQLLRSGTAIGALVREAEHAESKKDFIHKMSISLKEANETRYWLDLLRESNSIGSLDFTKVDDEIQQIIRLLASIVKSSKLNYSKT</sequence>
<dbReference type="PIRSF" id="PIRSF035652">
    <property type="entry name" value="CHP02436"/>
    <property type="match status" value="1"/>
</dbReference>
<accession>A0ABS7ETD9</accession>
<evidence type="ECO:0000313" key="1">
    <source>
        <dbReference type="EMBL" id="MBW8200843.1"/>
    </source>
</evidence>
<dbReference type="PANTHER" id="PTHR38471:SF2">
    <property type="entry name" value="FOUR HELIX BUNDLE PROTEIN"/>
    <property type="match status" value="1"/>
</dbReference>
<evidence type="ECO:0000313" key="2">
    <source>
        <dbReference type="Proteomes" id="UP001196136"/>
    </source>
</evidence>
<dbReference type="RefSeq" id="WP_220114297.1">
    <property type="nucleotide sequence ID" value="NZ_JAHZSV010000020.1"/>
</dbReference>
<dbReference type="InterPro" id="IPR012657">
    <property type="entry name" value="23S_rRNA-intervening_sequence"/>
</dbReference>
<organism evidence="1 2">
    <name type="scientific">Flagellimonas abyssi</name>
    <dbReference type="NCBI Taxonomy" id="2864871"/>
    <lineage>
        <taxon>Bacteria</taxon>
        <taxon>Pseudomonadati</taxon>
        <taxon>Bacteroidota</taxon>
        <taxon>Flavobacteriia</taxon>
        <taxon>Flavobacteriales</taxon>
        <taxon>Flavobacteriaceae</taxon>
        <taxon>Flagellimonas</taxon>
    </lineage>
</organism>
<dbReference type="Proteomes" id="UP001196136">
    <property type="component" value="Unassembled WGS sequence"/>
</dbReference>
<dbReference type="Gene3D" id="1.20.1440.60">
    <property type="entry name" value="23S rRNA-intervening sequence"/>
    <property type="match status" value="1"/>
</dbReference>
<dbReference type="NCBIfam" id="TIGR02436">
    <property type="entry name" value="four helix bundle protein"/>
    <property type="match status" value="1"/>
</dbReference>
<dbReference type="SUPFAM" id="SSF158446">
    <property type="entry name" value="IVS-encoded protein-like"/>
    <property type="match status" value="1"/>
</dbReference>
<keyword evidence="2" id="KW-1185">Reference proteome</keyword>
<comment type="caution">
    <text evidence="1">The sequence shown here is derived from an EMBL/GenBank/DDBJ whole genome shotgun (WGS) entry which is preliminary data.</text>
</comment>
<dbReference type="EMBL" id="JAHZSV010000020">
    <property type="protein sequence ID" value="MBW8200843.1"/>
    <property type="molecule type" value="Genomic_DNA"/>
</dbReference>